<dbReference type="Proteomes" id="UP000887566">
    <property type="component" value="Unplaced"/>
</dbReference>
<dbReference type="SMART" id="SM00320">
    <property type="entry name" value="WD40"/>
    <property type="match status" value="4"/>
</dbReference>
<keyword evidence="2" id="KW-0677">Repeat</keyword>
<feature type="repeat" description="WD" evidence="3">
    <location>
        <begin position="287"/>
        <end position="321"/>
    </location>
</feature>
<dbReference type="Gene3D" id="2.130.10.10">
    <property type="entry name" value="YVTN repeat-like/Quinoprotein amine dehydrogenase"/>
    <property type="match status" value="1"/>
</dbReference>
<keyword evidence="4" id="KW-1185">Reference proteome</keyword>
<protein>
    <submittedName>
        <fullName evidence="5">mRNA export factor</fullName>
    </submittedName>
</protein>
<dbReference type="PROSITE" id="PS00678">
    <property type="entry name" value="WD_REPEATS_1"/>
    <property type="match status" value="2"/>
</dbReference>
<accession>A0A914VTI1</accession>
<dbReference type="InterPro" id="IPR036322">
    <property type="entry name" value="WD40_repeat_dom_sf"/>
</dbReference>
<dbReference type="InterPro" id="IPR020472">
    <property type="entry name" value="WD40_PAC1"/>
</dbReference>
<dbReference type="WBParaSite" id="PSAMB.scaffold2520size22771.g18157.t1">
    <property type="protein sequence ID" value="PSAMB.scaffold2520size22771.g18157.t1"/>
    <property type="gene ID" value="PSAMB.scaffold2520size22771.g18157"/>
</dbReference>
<dbReference type="SUPFAM" id="SSF50978">
    <property type="entry name" value="WD40 repeat-like"/>
    <property type="match status" value="1"/>
</dbReference>
<name>A0A914VTI1_9BILA</name>
<dbReference type="PRINTS" id="PR00320">
    <property type="entry name" value="GPROTEINBRPT"/>
</dbReference>
<feature type="repeat" description="WD" evidence="3">
    <location>
        <begin position="91"/>
        <end position="132"/>
    </location>
</feature>
<dbReference type="PANTHER" id="PTHR10971">
    <property type="entry name" value="MRNA EXPORT FACTOR AND BUB3"/>
    <property type="match status" value="1"/>
</dbReference>
<dbReference type="InterPro" id="IPR001680">
    <property type="entry name" value="WD40_rpt"/>
</dbReference>
<reference evidence="5" key="1">
    <citation type="submission" date="2022-11" db="UniProtKB">
        <authorList>
            <consortium name="WormBaseParasite"/>
        </authorList>
    </citation>
    <scope>IDENTIFICATION</scope>
</reference>
<proteinExistence type="predicted"/>
<evidence type="ECO:0000313" key="4">
    <source>
        <dbReference type="Proteomes" id="UP000887566"/>
    </source>
</evidence>
<feature type="repeat" description="WD" evidence="3">
    <location>
        <begin position="132"/>
        <end position="175"/>
    </location>
</feature>
<evidence type="ECO:0000256" key="2">
    <source>
        <dbReference type="ARBA" id="ARBA00022737"/>
    </source>
</evidence>
<sequence length="380" mass="42225">MVMFGTSSNTFGARPSSLFGSNSATAVPTATNHNPMNDVEVVAPPDDAVQKLKFNPSGGVTEPTLLAAGSWDNLVRVWGVNENGQTEPKAQQNVQGPVLDLDWSDDGSKIFIASADKQLRVWDLASNQIAVLGVHDQPVKSCHWVKAPNYSCLMTGSWDRTLKFWDLRQMPTNTALATLQLPERVFCADVSYPMGVVGLANRQVKIFNLENQPQEVKTIESPLKYQHRCISIFKDRNNGLPTGFALGSIEGRVAIQYVEAANPKDNFTFKCHRSPELNNGYQDIFAVNDIAFHPQHGTLATVGSDGRFSYWDKDARTKLKTSECMQQPITSCCFNAGGQIFAYAVGYDWSKGHEHYNPQLKNYIFLHACSEEMKPRQKTK</sequence>
<evidence type="ECO:0000313" key="5">
    <source>
        <dbReference type="WBParaSite" id="PSAMB.scaffold2520size22771.g18157.t1"/>
    </source>
</evidence>
<dbReference type="InterPro" id="IPR019775">
    <property type="entry name" value="WD40_repeat_CS"/>
</dbReference>
<dbReference type="AlphaFoldDB" id="A0A914VTI1"/>
<dbReference type="InterPro" id="IPR015943">
    <property type="entry name" value="WD40/YVTN_repeat-like_dom_sf"/>
</dbReference>
<dbReference type="PROSITE" id="PS50082">
    <property type="entry name" value="WD_REPEATS_2"/>
    <property type="match status" value="3"/>
</dbReference>
<organism evidence="4 5">
    <name type="scientific">Plectus sambesii</name>
    <dbReference type="NCBI Taxonomy" id="2011161"/>
    <lineage>
        <taxon>Eukaryota</taxon>
        <taxon>Metazoa</taxon>
        <taxon>Ecdysozoa</taxon>
        <taxon>Nematoda</taxon>
        <taxon>Chromadorea</taxon>
        <taxon>Plectida</taxon>
        <taxon>Plectina</taxon>
        <taxon>Plectoidea</taxon>
        <taxon>Plectidae</taxon>
        <taxon>Plectus</taxon>
    </lineage>
</organism>
<evidence type="ECO:0000256" key="3">
    <source>
        <dbReference type="PROSITE-ProRule" id="PRU00221"/>
    </source>
</evidence>
<evidence type="ECO:0000256" key="1">
    <source>
        <dbReference type="ARBA" id="ARBA00022574"/>
    </source>
</evidence>
<dbReference type="Pfam" id="PF00400">
    <property type="entry name" value="WD40"/>
    <property type="match status" value="4"/>
</dbReference>
<dbReference type="PROSITE" id="PS50294">
    <property type="entry name" value="WD_REPEATS_REGION"/>
    <property type="match status" value="1"/>
</dbReference>
<keyword evidence="1 3" id="KW-0853">WD repeat</keyword>